<evidence type="ECO:0000256" key="1">
    <source>
        <dbReference type="SAM" id="MobiDB-lite"/>
    </source>
</evidence>
<dbReference type="InterPro" id="IPR051213">
    <property type="entry name" value="START_lipid_transfer"/>
</dbReference>
<sequence>MGPTGASLFKRKRTNSKEVQPSGGVPFGKGGKRGKVKEDVAWLLEDTSDGGWKPVRDDGHVQVWKRSMPNSDFVAIKSKASLAVSPQALFEVLTPGDIEIVRQYNPLVEDGIDLEVIDRDNKVSWSATMGIWPCRPRDFVTHIQRATLEDGSVAIVNSATSHPKAPAGGKYVRGEILHGVFHIKAAKNKKHSEFTMVHHFSPGGNIPPWLMNWLAEGKPITFVRKLEEVAKKWDRQAALTKSMPCKGRGFADKPCAFLLPTGDSSEEGDTLAAAARAAAGGGGGEWGSLVKALTMAALLAYAWALFFDRRAVFGKKGEPSAAGPGRMPAEEKSGTLHSRVALPAKHEKLAVISREQSAGVPAVVISGAVPHAHADGEKAGPDGRDVKDLRGPSGDVQHDDVLMAEGGGGEVVPGRGELAGATAEKEDPSPTPAREAPREECGALAERAEVPPASSSDSREEPDTSFLDGEIANGGIAGQVEGSISRGGGVEVTNSGPTAVASAIGGEAGDCGAAAVEDATSVAVADTGAGVGEPATAVGRSDTIVSGDNAPSGDVVIAEVRSATDADRAAISVAPAVFNVGNGELPRGNISSGEVWSTPLPVEGISNGEGSSCEILVKE</sequence>
<dbReference type="EMBL" id="FN649096">
    <property type="protein sequence ID" value="CBJ27871.1"/>
    <property type="molecule type" value="Genomic_DNA"/>
</dbReference>
<dbReference type="eggNOG" id="KOG2761">
    <property type="taxonomic scope" value="Eukaryota"/>
</dbReference>
<evidence type="ECO:0000313" key="4">
    <source>
        <dbReference type="Proteomes" id="UP000002630"/>
    </source>
</evidence>
<feature type="region of interest" description="Disordered" evidence="1">
    <location>
        <begin position="420"/>
        <end position="439"/>
    </location>
</feature>
<dbReference type="PANTHER" id="PTHR19308">
    <property type="entry name" value="PHOSPHATIDYLCHOLINE TRANSFER PROTEIN"/>
    <property type="match status" value="1"/>
</dbReference>
<dbReference type="GO" id="GO:0005737">
    <property type="term" value="C:cytoplasm"/>
    <property type="evidence" value="ECO:0007669"/>
    <property type="project" value="UniProtKB-ARBA"/>
</dbReference>
<feature type="region of interest" description="Disordered" evidence="1">
    <location>
        <begin position="1"/>
        <end position="33"/>
    </location>
</feature>
<protein>
    <recommendedName>
        <fullName evidence="2">START domain-containing protein</fullName>
    </recommendedName>
</protein>
<dbReference type="AlphaFoldDB" id="D7G7Z6"/>
<dbReference type="SUPFAM" id="SSF55961">
    <property type="entry name" value="Bet v1-like"/>
    <property type="match status" value="1"/>
</dbReference>
<proteinExistence type="predicted"/>
<gene>
    <name evidence="3" type="ORF">Esi_0086_0049</name>
</gene>
<dbReference type="PROSITE" id="PS50848">
    <property type="entry name" value="START"/>
    <property type="match status" value="1"/>
</dbReference>
<dbReference type="Pfam" id="PF01852">
    <property type="entry name" value="START"/>
    <property type="match status" value="1"/>
</dbReference>
<reference evidence="3 4" key="1">
    <citation type="journal article" date="2010" name="Nature">
        <title>The Ectocarpus genome and the independent evolution of multicellularity in brown algae.</title>
        <authorList>
            <person name="Cock J.M."/>
            <person name="Sterck L."/>
            <person name="Rouze P."/>
            <person name="Scornet D."/>
            <person name="Allen A.E."/>
            <person name="Amoutzias G."/>
            <person name="Anthouard V."/>
            <person name="Artiguenave F."/>
            <person name="Aury J.M."/>
            <person name="Badger J.H."/>
            <person name="Beszteri B."/>
            <person name="Billiau K."/>
            <person name="Bonnet E."/>
            <person name="Bothwell J.H."/>
            <person name="Bowler C."/>
            <person name="Boyen C."/>
            <person name="Brownlee C."/>
            <person name="Carrano C.J."/>
            <person name="Charrier B."/>
            <person name="Cho G.Y."/>
            <person name="Coelho S.M."/>
            <person name="Collen J."/>
            <person name="Corre E."/>
            <person name="Da Silva C."/>
            <person name="Delage L."/>
            <person name="Delaroque N."/>
            <person name="Dittami S.M."/>
            <person name="Doulbeau S."/>
            <person name="Elias M."/>
            <person name="Farnham G."/>
            <person name="Gachon C.M."/>
            <person name="Gschloessl B."/>
            <person name="Heesch S."/>
            <person name="Jabbari K."/>
            <person name="Jubin C."/>
            <person name="Kawai H."/>
            <person name="Kimura K."/>
            <person name="Kloareg B."/>
            <person name="Kupper F.C."/>
            <person name="Lang D."/>
            <person name="Le Bail A."/>
            <person name="Leblanc C."/>
            <person name="Lerouge P."/>
            <person name="Lohr M."/>
            <person name="Lopez P.J."/>
            <person name="Martens C."/>
            <person name="Maumus F."/>
            <person name="Michel G."/>
            <person name="Miranda-Saavedra D."/>
            <person name="Morales J."/>
            <person name="Moreau H."/>
            <person name="Motomura T."/>
            <person name="Nagasato C."/>
            <person name="Napoli C.A."/>
            <person name="Nelson D.R."/>
            <person name="Nyvall-Collen P."/>
            <person name="Peters A.F."/>
            <person name="Pommier C."/>
            <person name="Potin P."/>
            <person name="Poulain J."/>
            <person name="Quesneville H."/>
            <person name="Read B."/>
            <person name="Rensing S.A."/>
            <person name="Ritter A."/>
            <person name="Rousvoal S."/>
            <person name="Samanta M."/>
            <person name="Samson G."/>
            <person name="Schroeder D.C."/>
            <person name="Segurens B."/>
            <person name="Strittmatter M."/>
            <person name="Tonon T."/>
            <person name="Tregear J.W."/>
            <person name="Valentin K."/>
            <person name="von Dassow P."/>
            <person name="Yamagishi T."/>
            <person name="Van de Peer Y."/>
            <person name="Wincker P."/>
        </authorList>
    </citation>
    <scope>NUCLEOTIDE SEQUENCE [LARGE SCALE GENOMIC DNA]</scope>
    <source>
        <strain evidence="4">Ec32 / CCAP1310/4</strain>
    </source>
</reference>
<dbReference type="InterPro" id="IPR023393">
    <property type="entry name" value="START-like_dom_sf"/>
</dbReference>
<dbReference type="EMBL" id="FN649741">
    <property type="protein sequence ID" value="CBJ27871.1"/>
    <property type="molecule type" value="Genomic_DNA"/>
</dbReference>
<accession>D7G7Z6</accession>
<name>D7G7Z6_ECTSI</name>
<dbReference type="Gene3D" id="3.30.530.20">
    <property type="match status" value="1"/>
</dbReference>
<keyword evidence="4" id="KW-1185">Reference proteome</keyword>
<dbReference type="CDD" id="cd00177">
    <property type="entry name" value="START"/>
    <property type="match status" value="1"/>
</dbReference>
<evidence type="ECO:0000313" key="3">
    <source>
        <dbReference type="EMBL" id="CBJ27871.1"/>
    </source>
</evidence>
<evidence type="ECO:0000259" key="2">
    <source>
        <dbReference type="PROSITE" id="PS50848"/>
    </source>
</evidence>
<feature type="domain" description="START" evidence="2">
    <location>
        <begin position="47"/>
        <end position="235"/>
    </location>
</feature>
<feature type="region of interest" description="Disordered" evidence="1">
    <location>
        <begin position="371"/>
        <end position="415"/>
    </location>
</feature>
<dbReference type="GO" id="GO:0008289">
    <property type="term" value="F:lipid binding"/>
    <property type="evidence" value="ECO:0007669"/>
    <property type="project" value="InterPro"/>
</dbReference>
<dbReference type="OrthoDB" id="196858at2759"/>
<dbReference type="PANTHER" id="PTHR19308:SF14">
    <property type="entry name" value="START DOMAIN-CONTAINING PROTEIN"/>
    <property type="match status" value="1"/>
</dbReference>
<dbReference type="InterPro" id="IPR002913">
    <property type="entry name" value="START_lipid-bd_dom"/>
</dbReference>
<feature type="compositionally biased region" description="Basic and acidic residues" evidence="1">
    <location>
        <begin position="372"/>
        <end position="401"/>
    </location>
</feature>
<dbReference type="InParanoid" id="D7G7Z6"/>
<organism evidence="3 4">
    <name type="scientific">Ectocarpus siliculosus</name>
    <name type="common">Brown alga</name>
    <name type="synonym">Conferva siliculosa</name>
    <dbReference type="NCBI Taxonomy" id="2880"/>
    <lineage>
        <taxon>Eukaryota</taxon>
        <taxon>Sar</taxon>
        <taxon>Stramenopiles</taxon>
        <taxon>Ochrophyta</taxon>
        <taxon>PX clade</taxon>
        <taxon>Phaeophyceae</taxon>
        <taxon>Ectocarpales</taxon>
        <taxon>Ectocarpaceae</taxon>
        <taxon>Ectocarpus</taxon>
    </lineage>
</organism>
<dbReference type="Proteomes" id="UP000002630">
    <property type="component" value="Linkage Group LG16"/>
</dbReference>